<reference evidence="1" key="1">
    <citation type="submission" date="2019-08" db="EMBL/GenBank/DDBJ databases">
        <title>The genome of the North American firefly Photinus pyralis.</title>
        <authorList>
            <consortium name="Photinus pyralis genome working group"/>
            <person name="Fallon T.R."/>
            <person name="Sander Lower S.E."/>
            <person name="Weng J.-K."/>
        </authorList>
    </citation>
    <scope>NUCLEOTIDE SEQUENCE</scope>
    <source>
        <strain evidence="1">TRF0915ILg1</strain>
        <tissue evidence="1">Whole body</tissue>
    </source>
</reference>
<protein>
    <submittedName>
        <fullName evidence="1">Uncharacterized protein</fullName>
    </submittedName>
</protein>
<accession>A0A8K0D9I4</accession>
<dbReference type="AlphaFoldDB" id="A0A8K0D9I4"/>
<proteinExistence type="predicted"/>
<name>A0A8K0D9I4_IGNLU</name>
<dbReference type="Proteomes" id="UP000801492">
    <property type="component" value="Unassembled WGS sequence"/>
</dbReference>
<gene>
    <name evidence="1" type="ORF">ILUMI_05957</name>
</gene>
<keyword evidence="2" id="KW-1185">Reference proteome</keyword>
<dbReference type="EMBL" id="VTPC01002328">
    <property type="protein sequence ID" value="KAF2900229.1"/>
    <property type="molecule type" value="Genomic_DNA"/>
</dbReference>
<organism evidence="1 2">
    <name type="scientific">Ignelater luminosus</name>
    <name type="common">Cucubano</name>
    <name type="synonym">Pyrophorus luminosus</name>
    <dbReference type="NCBI Taxonomy" id="2038154"/>
    <lineage>
        <taxon>Eukaryota</taxon>
        <taxon>Metazoa</taxon>
        <taxon>Ecdysozoa</taxon>
        <taxon>Arthropoda</taxon>
        <taxon>Hexapoda</taxon>
        <taxon>Insecta</taxon>
        <taxon>Pterygota</taxon>
        <taxon>Neoptera</taxon>
        <taxon>Endopterygota</taxon>
        <taxon>Coleoptera</taxon>
        <taxon>Polyphaga</taxon>
        <taxon>Elateriformia</taxon>
        <taxon>Elateroidea</taxon>
        <taxon>Elateridae</taxon>
        <taxon>Agrypninae</taxon>
        <taxon>Pyrophorini</taxon>
        <taxon>Ignelater</taxon>
    </lineage>
</organism>
<evidence type="ECO:0000313" key="1">
    <source>
        <dbReference type="EMBL" id="KAF2900229.1"/>
    </source>
</evidence>
<evidence type="ECO:0000313" key="2">
    <source>
        <dbReference type="Proteomes" id="UP000801492"/>
    </source>
</evidence>
<sequence length="147" mass="16339">MINAKLGSREDESEIFIDYHEFEERNERGQAQEKHKEMILDTATSAKRYTEKAEDEDSEDLSCITVKEVQKALNGMKNKSLGDDVIITIETIKTEGKNGILDDTVGHHFFDLLADVGIACGRSCGRFALVVDEGVIEGLGVSEMNEL</sequence>
<comment type="caution">
    <text evidence="1">The sequence shown here is derived from an EMBL/GenBank/DDBJ whole genome shotgun (WGS) entry which is preliminary data.</text>
</comment>